<protein>
    <submittedName>
        <fullName evidence="2">Uncharacterized protein</fullName>
    </submittedName>
</protein>
<name>A0A834UCX0_VESPE</name>
<evidence type="ECO:0000313" key="2">
    <source>
        <dbReference type="EMBL" id="KAF7431719.1"/>
    </source>
</evidence>
<sequence length="150" mass="15985">MKYSVSGITRASISLPDWLTKTITLEKAICSELYYTLGYTSERQLRQILWPVSQRLLGTERSMSFVRRPGIEFRRKKVVEGGDGGDGGGGGDGSGGGKVGGRVGSGEIFESKHYSVKEERLIQPVTETVITTVSSSSAVAAAAAVVLVTV</sequence>
<proteinExistence type="predicted"/>
<dbReference type="Proteomes" id="UP000600918">
    <property type="component" value="Unassembled WGS sequence"/>
</dbReference>
<dbReference type="EMBL" id="JACSDY010000003">
    <property type="protein sequence ID" value="KAF7431719.1"/>
    <property type="molecule type" value="Genomic_DNA"/>
</dbReference>
<reference evidence="2" key="1">
    <citation type="journal article" date="2020" name="G3 (Bethesda)">
        <title>High-Quality Assemblies for Three Invasive Social Wasps from the &lt;i&gt;Vespula&lt;/i&gt; Genus.</title>
        <authorList>
            <person name="Harrop T.W.R."/>
            <person name="Guhlin J."/>
            <person name="McLaughlin G.M."/>
            <person name="Permina E."/>
            <person name="Stockwell P."/>
            <person name="Gilligan J."/>
            <person name="Le Lec M.F."/>
            <person name="Gruber M.A.M."/>
            <person name="Quinn O."/>
            <person name="Lovegrove M."/>
            <person name="Duncan E.J."/>
            <person name="Remnant E.J."/>
            <person name="Van Eeckhoven J."/>
            <person name="Graham B."/>
            <person name="Knapp R.A."/>
            <person name="Langford K.W."/>
            <person name="Kronenberg Z."/>
            <person name="Press M.O."/>
            <person name="Eacker S.M."/>
            <person name="Wilson-Rankin E.E."/>
            <person name="Purcell J."/>
            <person name="Lester P.J."/>
            <person name="Dearden P.K."/>
        </authorList>
    </citation>
    <scope>NUCLEOTIDE SEQUENCE</scope>
    <source>
        <strain evidence="2">Volc-1</strain>
    </source>
</reference>
<organism evidence="2 3">
    <name type="scientific">Vespula pensylvanica</name>
    <name type="common">Western yellow jacket</name>
    <name type="synonym">Wasp</name>
    <dbReference type="NCBI Taxonomy" id="30213"/>
    <lineage>
        <taxon>Eukaryota</taxon>
        <taxon>Metazoa</taxon>
        <taxon>Ecdysozoa</taxon>
        <taxon>Arthropoda</taxon>
        <taxon>Hexapoda</taxon>
        <taxon>Insecta</taxon>
        <taxon>Pterygota</taxon>
        <taxon>Neoptera</taxon>
        <taxon>Endopterygota</taxon>
        <taxon>Hymenoptera</taxon>
        <taxon>Apocrita</taxon>
        <taxon>Aculeata</taxon>
        <taxon>Vespoidea</taxon>
        <taxon>Vespidae</taxon>
        <taxon>Vespinae</taxon>
        <taxon>Vespula</taxon>
    </lineage>
</organism>
<gene>
    <name evidence="2" type="ORF">H0235_004643</name>
</gene>
<feature type="region of interest" description="Disordered" evidence="1">
    <location>
        <begin position="77"/>
        <end position="100"/>
    </location>
</feature>
<comment type="caution">
    <text evidence="2">The sequence shown here is derived from an EMBL/GenBank/DDBJ whole genome shotgun (WGS) entry which is preliminary data.</text>
</comment>
<keyword evidence="3" id="KW-1185">Reference proteome</keyword>
<accession>A0A834UCX0</accession>
<evidence type="ECO:0000256" key="1">
    <source>
        <dbReference type="SAM" id="MobiDB-lite"/>
    </source>
</evidence>
<feature type="compositionally biased region" description="Gly residues" evidence="1">
    <location>
        <begin position="81"/>
        <end position="100"/>
    </location>
</feature>
<evidence type="ECO:0000313" key="3">
    <source>
        <dbReference type="Proteomes" id="UP000600918"/>
    </source>
</evidence>
<dbReference type="AlphaFoldDB" id="A0A834UCX0"/>